<dbReference type="PATRIC" id="fig|993692.3.peg.1322"/>
<dbReference type="AlphaFoldDB" id="A0A0R2L8G7"/>
<dbReference type="Gene3D" id="3.40.630.30">
    <property type="match status" value="2"/>
</dbReference>
<dbReference type="InterPro" id="IPR041380">
    <property type="entry name" value="Acetyltransf_17"/>
</dbReference>
<dbReference type="Pfam" id="PF17668">
    <property type="entry name" value="Acetyltransf_17"/>
    <property type="match status" value="1"/>
</dbReference>
<comment type="caution">
    <text evidence="3">The sequence shown here is derived from an EMBL/GenBank/DDBJ whole genome shotgun (WGS) entry which is preliminary data.</text>
</comment>
<protein>
    <recommendedName>
        <fullName evidence="5">Acetyltransferase</fullName>
    </recommendedName>
</protein>
<keyword evidence="4" id="KW-1185">Reference proteome</keyword>
<proteinExistence type="predicted"/>
<dbReference type="GO" id="GO:0034069">
    <property type="term" value="F:aminoglycoside N-acetyltransferase activity"/>
    <property type="evidence" value="ECO:0007669"/>
    <property type="project" value="TreeGrafter"/>
</dbReference>
<dbReference type="InterPro" id="IPR051554">
    <property type="entry name" value="Acetyltransferase_Eis"/>
</dbReference>
<dbReference type="InterPro" id="IPR025559">
    <property type="entry name" value="Eis_dom"/>
</dbReference>
<dbReference type="InterPro" id="IPR016181">
    <property type="entry name" value="Acyl_CoA_acyltransferase"/>
</dbReference>
<dbReference type="STRING" id="993692.IV57_GL001302"/>
<feature type="domain" description="Eis-like acetyltransferase" evidence="2">
    <location>
        <begin position="183"/>
        <end position="285"/>
    </location>
</feature>
<dbReference type="EMBL" id="JQCF01000026">
    <property type="protein sequence ID" value="KRN98111.1"/>
    <property type="molecule type" value="Genomic_DNA"/>
</dbReference>
<evidence type="ECO:0000259" key="2">
    <source>
        <dbReference type="Pfam" id="PF17668"/>
    </source>
</evidence>
<evidence type="ECO:0000313" key="4">
    <source>
        <dbReference type="Proteomes" id="UP000051006"/>
    </source>
</evidence>
<dbReference type="SUPFAM" id="SSF55718">
    <property type="entry name" value="SCP-like"/>
    <property type="match status" value="1"/>
</dbReference>
<accession>A0A0R2L8G7</accession>
<feature type="domain" description="Enhanced intracellular survival protein" evidence="1">
    <location>
        <begin position="289"/>
        <end position="385"/>
    </location>
</feature>
<dbReference type="Gene3D" id="3.30.1050.10">
    <property type="entry name" value="SCP2 sterol-binding domain"/>
    <property type="match status" value="1"/>
</dbReference>
<dbReference type="GO" id="GO:0030649">
    <property type="term" value="P:aminoglycoside antibiotic catabolic process"/>
    <property type="evidence" value="ECO:0007669"/>
    <property type="project" value="TreeGrafter"/>
</dbReference>
<evidence type="ECO:0000313" key="3">
    <source>
        <dbReference type="EMBL" id="KRN98111.1"/>
    </source>
</evidence>
<evidence type="ECO:0000259" key="1">
    <source>
        <dbReference type="Pfam" id="PF13530"/>
    </source>
</evidence>
<dbReference type="OrthoDB" id="9768284at2"/>
<dbReference type="Proteomes" id="UP000051006">
    <property type="component" value="Unassembled WGS sequence"/>
</dbReference>
<dbReference type="SUPFAM" id="SSF55729">
    <property type="entry name" value="Acyl-CoA N-acyltransferases (Nat)"/>
    <property type="match status" value="1"/>
</dbReference>
<reference evidence="3 4" key="1">
    <citation type="journal article" date="2015" name="Genome Announc.">
        <title>Expanding the biotechnology potential of lactobacilli through comparative genomics of 213 strains and associated genera.</title>
        <authorList>
            <person name="Sun Z."/>
            <person name="Harris H.M."/>
            <person name="McCann A."/>
            <person name="Guo C."/>
            <person name="Argimon S."/>
            <person name="Zhang W."/>
            <person name="Yang X."/>
            <person name="Jeffery I.B."/>
            <person name="Cooney J.C."/>
            <person name="Kagawa T.F."/>
            <person name="Liu W."/>
            <person name="Song Y."/>
            <person name="Salvetti E."/>
            <person name="Wrobel A."/>
            <person name="Rasinkangas P."/>
            <person name="Parkhill J."/>
            <person name="Rea M.C."/>
            <person name="O'Sullivan O."/>
            <person name="Ritari J."/>
            <person name="Douillard F.P."/>
            <person name="Paul Ross R."/>
            <person name="Yang R."/>
            <person name="Briner A.E."/>
            <person name="Felis G.E."/>
            <person name="de Vos W.M."/>
            <person name="Barrangou R."/>
            <person name="Klaenhammer T.R."/>
            <person name="Caufield P.W."/>
            <person name="Cui Y."/>
            <person name="Zhang H."/>
            <person name="O'Toole P.W."/>
        </authorList>
    </citation>
    <scope>NUCLEOTIDE SEQUENCE [LARGE SCALE GENOMIC DNA]</scope>
    <source>
        <strain evidence="3 4">DSM 24716</strain>
    </source>
</reference>
<dbReference type="InterPro" id="IPR036527">
    <property type="entry name" value="SCP2_sterol-bd_dom_sf"/>
</dbReference>
<name>A0A0R2L8G7_9LACO</name>
<dbReference type="Pfam" id="PF13530">
    <property type="entry name" value="SCP2_2"/>
    <property type="match status" value="1"/>
</dbReference>
<gene>
    <name evidence="3" type="ORF">IV57_GL001302</name>
</gene>
<dbReference type="PANTHER" id="PTHR37817:SF1">
    <property type="entry name" value="N-ACETYLTRANSFERASE EIS"/>
    <property type="match status" value="1"/>
</dbReference>
<evidence type="ECO:0008006" key="5">
    <source>
        <dbReference type="Google" id="ProtNLM"/>
    </source>
</evidence>
<sequence length="392" mass="45622">MEVLTMDKYRLTESDFEAYTELFYYSFNIDPNEADKKTVRAMYEHADVYGSKVNGQLMTSVMCLPLMTNFFGRKFKITSFANVMSAPEYSNSKGINILTNQAMIDMHQNNVVLSYLDPFSYDYYRRFGYEQVFELLKMTIPFNKFAKRPQATTGYIKRYKFFEVADEIHGIFDKYNTHGGIVEEPWLWDILKLRYPNYLAALTFDDNKVTGYLIYSIENKIFTIHDIIYQTTDSFLNMMHFIRKHSSICKTLVIRSADTNLKPDVFVTDPLATKVEIDPFMMVRIIDLSEFMTNYPTQMDNVGTIRINVTDDLAWNNHLWDLSIYNGKVKFVESAATIGDVSVDIQTLTKAMFGYQRLEESFMIGEVLGDLDKIRTIDQIFINEPAQLNGEF</sequence>
<organism evidence="3 4">
    <name type="scientific">Companilactobacillus kimchiensis</name>
    <dbReference type="NCBI Taxonomy" id="993692"/>
    <lineage>
        <taxon>Bacteria</taxon>
        <taxon>Bacillati</taxon>
        <taxon>Bacillota</taxon>
        <taxon>Bacilli</taxon>
        <taxon>Lactobacillales</taxon>
        <taxon>Lactobacillaceae</taxon>
        <taxon>Companilactobacillus</taxon>
    </lineage>
</organism>
<dbReference type="Pfam" id="PF13527">
    <property type="entry name" value="Acetyltransf_9"/>
    <property type="match status" value="1"/>
</dbReference>
<dbReference type="PANTHER" id="PTHR37817">
    <property type="entry name" value="N-ACETYLTRANSFERASE EIS"/>
    <property type="match status" value="1"/>
</dbReference>